<evidence type="ECO:0000313" key="3">
    <source>
        <dbReference type="Proteomes" id="UP001500909"/>
    </source>
</evidence>
<accession>A0ABP3LK56</accession>
<protein>
    <submittedName>
        <fullName evidence="2">Uncharacterized protein</fullName>
    </submittedName>
</protein>
<dbReference type="Proteomes" id="UP001500909">
    <property type="component" value="Unassembled WGS sequence"/>
</dbReference>
<proteinExistence type="predicted"/>
<dbReference type="EMBL" id="BAAABY010000062">
    <property type="protein sequence ID" value="GAA0499350.1"/>
    <property type="molecule type" value="Genomic_DNA"/>
</dbReference>
<keyword evidence="3" id="KW-1185">Reference proteome</keyword>
<organism evidence="2 3">
    <name type="scientific">Streptomyces olivaceiscleroticus</name>
    <dbReference type="NCBI Taxonomy" id="68245"/>
    <lineage>
        <taxon>Bacteria</taxon>
        <taxon>Bacillati</taxon>
        <taxon>Actinomycetota</taxon>
        <taxon>Actinomycetes</taxon>
        <taxon>Kitasatosporales</taxon>
        <taxon>Streptomycetaceae</taxon>
        <taxon>Streptomyces</taxon>
    </lineage>
</organism>
<name>A0ABP3LK56_9ACTN</name>
<reference evidence="3" key="1">
    <citation type="journal article" date="2019" name="Int. J. Syst. Evol. Microbiol.">
        <title>The Global Catalogue of Microorganisms (GCM) 10K type strain sequencing project: providing services to taxonomists for standard genome sequencing and annotation.</title>
        <authorList>
            <consortium name="The Broad Institute Genomics Platform"/>
            <consortium name="The Broad Institute Genome Sequencing Center for Infectious Disease"/>
            <person name="Wu L."/>
            <person name="Ma J."/>
        </authorList>
    </citation>
    <scope>NUCLEOTIDE SEQUENCE [LARGE SCALE GENOMIC DNA]</scope>
    <source>
        <strain evidence="3">JCM 4805</strain>
    </source>
</reference>
<evidence type="ECO:0000256" key="1">
    <source>
        <dbReference type="SAM" id="MobiDB-lite"/>
    </source>
</evidence>
<gene>
    <name evidence="2" type="ORF">GCM10010361_76160</name>
</gene>
<sequence length="62" mass="5890">MDVVPEMPAARAAGSAAATVGVSGDVLVPYADIDETKGRTAGGGAGPGPGDPGRVVKQGARG</sequence>
<feature type="region of interest" description="Disordered" evidence="1">
    <location>
        <begin position="36"/>
        <end position="62"/>
    </location>
</feature>
<comment type="caution">
    <text evidence="2">The sequence shown here is derived from an EMBL/GenBank/DDBJ whole genome shotgun (WGS) entry which is preliminary data.</text>
</comment>
<evidence type="ECO:0000313" key="2">
    <source>
        <dbReference type="EMBL" id="GAA0499350.1"/>
    </source>
</evidence>